<evidence type="ECO:0000313" key="4">
    <source>
        <dbReference type="Proteomes" id="UP001239265"/>
    </source>
</evidence>
<feature type="domain" description="MobA/VirD2-like nuclease" evidence="2">
    <location>
        <begin position="50"/>
        <end position="152"/>
    </location>
</feature>
<dbReference type="Pfam" id="PF03432">
    <property type="entry name" value="Relaxase"/>
    <property type="match status" value="1"/>
</dbReference>
<dbReference type="AlphaFoldDB" id="A0ABD5B936"/>
<proteinExistence type="predicted"/>
<comment type="caution">
    <text evidence="3">The sequence shown here is derived from an EMBL/GenBank/DDBJ whole genome shotgun (WGS) entry which is preliminary data.</text>
</comment>
<dbReference type="InterPro" id="IPR005094">
    <property type="entry name" value="Endonuclease_MobA/VirD2"/>
</dbReference>
<protein>
    <submittedName>
        <fullName evidence="3">Relaxase/mobilization nuclease domain-containing protein</fullName>
    </submittedName>
</protein>
<evidence type="ECO:0000256" key="1">
    <source>
        <dbReference type="SAM" id="MobiDB-lite"/>
    </source>
</evidence>
<evidence type="ECO:0000259" key="2">
    <source>
        <dbReference type="Pfam" id="PF03432"/>
    </source>
</evidence>
<evidence type="ECO:0000313" key="3">
    <source>
        <dbReference type="EMBL" id="MDQ8749926.1"/>
    </source>
</evidence>
<sequence length="510" mass="58996">MIVKIMEPAGPSFPGVRYNDKKVEKGAGQLMLMKNFPSFINENSSGQEVRDYLKSVSKNDRVKKPQFHAMISTKFREHSKEELTNIAENFMDELGYGKQPFIVVFHNDTENHHIHIVSTRISKQTGKKIGDSYEKLRAQKALSRVMEKLYGLNTQEQVEKLLGYRYSSHKQLELLLERNGFKLSPNKNDENVLDILKNGVKEKSINVGGLKFSNHKNDTRIWQLKAILLKYKNLCSCKVFKVEDRRSDQAMLPEEKQKIKEFALPKIEFESELQKKLRDVFGLDVVFHYKESEPPLIEDSNKKTGSGTAAVQPFGYTLIDHKTGSVYKGSEIIKMKELFEFTTEVIDKKIFEGLKDYNIADEVSKHILIAYLKRENPNNVPKDFMLFGTRKRKDKEAFSTVRKEVKQYLKTQAPKDVHIIRSEDDKFYAIHSKLHFVGELEYLIGERAYQNFLNPSLYQMEASESQNAKNSKELSRSINDLIFQLSQSSGGSGKDPTEEELRKRRKKKSR</sequence>
<feature type="region of interest" description="Disordered" evidence="1">
    <location>
        <begin position="484"/>
        <end position="510"/>
    </location>
</feature>
<dbReference type="EMBL" id="JAUCQJ010000004">
    <property type="protein sequence ID" value="MDQ8749926.1"/>
    <property type="molecule type" value="Genomic_DNA"/>
</dbReference>
<accession>A0ABD5B936</accession>
<dbReference type="RefSeq" id="WP_309046957.1">
    <property type="nucleotide sequence ID" value="NZ_JAUCQJ010000004.1"/>
</dbReference>
<dbReference type="Proteomes" id="UP001239265">
    <property type="component" value="Unassembled WGS sequence"/>
</dbReference>
<name>A0ABD5B936_ELIMR</name>
<gene>
    <name evidence="3" type="ORF">QT385_14825</name>
</gene>
<organism evidence="3 4">
    <name type="scientific">Elizabethkingia miricola</name>
    <name type="common">Chryseobacterium miricola</name>
    <dbReference type="NCBI Taxonomy" id="172045"/>
    <lineage>
        <taxon>Bacteria</taxon>
        <taxon>Pseudomonadati</taxon>
        <taxon>Bacteroidota</taxon>
        <taxon>Flavobacteriia</taxon>
        <taxon>Flavobacteriales</taxon>
        <taxon>Weeksellaceae</taxon>
        <taxon>Elizabethkingia</taxon>
    </lineage>
</organism>
<reference evidence="3 4" key="1">
    <citation type="submission" date="2023-06" db="EMBL/GenBank/DDBJ databases">
        <title>Nosocomial Elizabethkingia miricola genome.</title>
        <authorList>
            <person name="Morgado S."/>
            <person name="Fonseca E."/>
            <person name="Freitas F."/>
            <person name="Vicente A.C."/>
        </authorList>
    </citation>
    <scope>NUCLEOTIDE SEQUENCE [LARGE SCALE GENOMIC DNA]</scope>
    <source>
        <strain evidence="3 4">EM15</strain>
    </source>
</reference>